<reference evidence="2" key="1">
    <citation type="submission" date="2016-10" db="EMBL/GenBank/DDBJ databases">
        <authorList>
            <person name="Varghese N."/>
        </authorList>
    </citation>
    <scope>NUCLEOTIDE SEQUENCE [LARGE SCALE GENOMIC DNA]</scope>
    <source>
        <strain evidence="2">DSM 45096 / BCRC 16803 / CGMCC 4.1857 / CIP 109030 / JCM 12277 / KCTC 19219 / NBRC 100920 / 33214</strain>
    </source>
</reference>
<evidence type="ECO:0000313" key="1">
    <source>
        <dbReference type="EMBL" id="SEL78746.1"/>
    </source>
</evidence>
<name>A0A1H7T385_STRJI</name>
<dbReference type="Proteomes" id="UP000183015">
    <property type="component" value="Unassembled WGS sequence"/>
</dbReference>
<dbReference type="RefSeq" id="WP_042444066.1">
    <property type="nucleotide sequence ID" value="NZ_BBPN01000006.1"/>
</dbReference>
<dbReference type="EMBL" id="FOAZ01000013">
    <property type="protein sequence ID" value="SEL78746.1"/>
    <property type="molecule type" value="Genomic_DNA"/>
</dbReference>
<protein>
    <submittedName>
        <fullName evidence="1">Uncharacterized protein</fullName>
    </submittedName>
</protein>
<accession>A0A1H7T385</accession>
<dbReference type="AlphaFoldDB" id="A0A1H7T385"/>
<dbReference type="STRING" id="235985.SAMN05414137_11326"/>
<dbReference type="eggNOG" id="ENOG5033YYY">
    <property type="taxonomic scope" value="Bacteria"/>
</dbReference>
<keyword evidence="2" id="KW-1185">Reference proteome</keyword>
<evidence type="ECO:0000313" key="2">
    <source>
        <dbReference type="Proteomes" id="UP000183015"/>
    </source>
</evidence>
<proteinExistence type="predicted"/>
<sequence length="115" mass="13144">MTASRPTTTGSVWRLHRGEQELANLRVIDADWPWMYASVEAFPGFEEFAPLFADQERAADTDDWERVDECQLAIRAALTMTFPDGDPVPEFLLHIHDDGTAGWRWHDEPFDVPNA</sequence>
<gene>
    <name evidence="1" type="ORF">SAMN05414137_11326</name>
</gene>
<organism evidence="1 2">
    <name type="scientific">Streptacidiphilus jiangxiensis</name>
    <dbReference type="NCBI Taxonomy" id="235985"/>
    <lineage>
        <taxon>Bacteria</taxon>
        <taxon>Bacillati</taxon>
        <taxon>Actinomycetota</taxon>
        <taxon>Actinomycetes</taxon>
        <taxon>Kitasatosporales</taxon>
        <taxon>Streptomycetaceae</taxon>
        <taxon>Streptacidiphilus</taxon>
    </lineage>
</organism>
<dbReference type="OrthoDB" id="3394546at2"/>